<sequence length="203" mass="20309">MKLLVLGATGATGRLVVDQALAAGHTVRALVRSPQKLDAARPGLDVVSGQATDAGDVTQAMVGVDAVISALGAGGGTVITDATRAVIAGATNTGVSRLVYLSSFAVLHDRLSGPAKAMAGLAMKAMVKDKSAAEDALRASNLDWTIVHAVRLTNGPSTGGAKPLPAGATLRMGDTVSRADVAAWMLAAVTDVSTSRRSVAIAG</sequence>
<dbReference type="SUPFAM" id="SSF51735">
    <property type="entry name" value="NAD(P)-binding Rossmann-fold domains"/>
    <property type="match status" value="1"/>
</dbReference>
<keyword evidence="3" id="KW-1185">Reference proteome</keyword>
<dbReference type="EMBL" id="BAABDE010000039">
    <property type="protein sequence ID" value="GAA3840961.1"/>
    <property type="molecule type" value="Genomic_DNA"/>
</dbReference>
<dbReference type="InterPro" id="IPR036291">
    <property type="entry name" value="NAD(P)-bd_dom_sf"/>
</dbReference>
<evidence type="ECO:0000313" key="3">
    <source>
        <dbReference type="Proteomes" id="UP001501009"/>
    </source>
</evidence>
<organism evidence="2 3">
    <name type="scientific">Streptomyces coacervatus</name>
    <dbReference type="NCBI Taxonomy" id="647381"/>
    <lineage>
        <taxon>Bacteria</taxon>
        <taxon>Bacillati</taxon>
        <taxon>Actinomycetota</taxon>
        <taxon>Actinomycetes</taxon>
        <taxon>Kitasatosporales</taxon>
        <taxon>Streptomycetaceae</taxon>
        <taxon>Streptomyces</taxon>
    </lineage>
</organism>
<reference evidence="3" key="1">
    <citation type="journal article" date="2019" name="Int. J. Syst. Evol. Microbiol.">
        <title>The Global Catalogue of Microorganisms (GCM) 10K type strain sequencing project: providing services to taxonomists for standard genome sequencing and annotation.</title>
        <authorList>
            <consortium name="The Broad Institute Genomics Platform"/>
            <consortium name="The Broad Institute Genome Sequencing Center for Infectious Disease"/>
            <person name="Wu L."/>
            <person name="Ma J."/>
        </authorList>
    </citation>
    <scope>NUCLEOTIDE SEQUENCE [LARGE SCALE GENOMIC DNA]</scope>
    <source>
        <strain evidence="3">JCM 17138</strain>
    </source>
</reference>
<dbReference type="RefSeq" id="WP_275768889.1">
    <property type="nucleotide sequence ID" value="NZ_BAABDE010000039.1"/>
</dbReference>
<proteinExistence type="predicted"/>
<dbReference type="PANTHER" id="PTHR15020">
    <property type="entry name" value="FLAVIN REDUCTASE-RELATED"/>
    <property type="match status" value="1"/>
</dbReference>
<accession>A0ABP7JC44</accession>
<protein>
    <submittedName>
        <fullName evidence="2">NAD(P)H-binding protein</fullName>
    </submittedName>
</protein>
<name>A0ABP7JC44_9ACTN</name>
<evidence type="ECO:0000259" key="1">
    <source>
        <dbReference type="Pfam" id="PF13460"/>
    </source>
</evidence>
<evidence type="ECO:0000313" key="2">
    <source>
        <dbReference type="EMBL" id="GAA3840961.1"/>
    </source>
</evidence>
<dbReference type="Proteomes" id="UP001501009">
    <property type="component" value="Unassembled WGS sequence"/>
</dbReference>
<dbReference type="PANTHER" id="PTHR15020:SF50">
    <property type="entry name" value="UPF0659 PROTEIN YMR090W"/>
    <property type="match status" value="1"/>
</dbReference>
<comment type="caution">
    <text evidence="2">The sequence shown here is derived from an EMBL/GenBank/DDBJ whole genome shotgun (WGS) entry which is preliminary data.</text>
</comment>
<feature type="domain" description="NAD(P)-binding" evidence="1">
    <location>
        <begin position="7"/>
        <end position="191"/>
    </location>
</feature>
<dbReference type="InterPro" id="IPR016040">
    <property type="entry name" value="NAD(P)-bd_dom"/>
</dbReference>
<gene>
    <name evidence="2" type="ORF">GCM10022403_086490</name>
</gene>
<dbReference type="Gene3D" id="3.40.50.720">
    <property type="entry name" value="NAD(P)-binding Rossmann-like Domain"/>
    <property type="match status" value="1"/>
</dbReference>
<dbReference type="Pfam" id="PF13460">
    <property type="entry name" value="NAD_binding_10"/>
    <property type="match status" value="1"/>
</dbReference>